<reference evidence="4 5" key="1">
    <citation type="submission" date="2021-08" db="EMBL/GenBank/DDBJ databases">
        <title>Draft Genome Sequence of Phanerochaete sordida strain YK-624.</title>
        <authorList>
            <person name="Mori T."/>
            <person name="Dohra H."/>
            <person name="Suzuki T."/>
            <person name="Kawagishi H."/>
            <person name="Hirai H."/>
        </authorList>
    </citation>
    <scope>NUCLEOTIDE SEQUENCE [LARGE SCALE GENOMIC DNA]</scope>
    <source>
        <strain evidence="4 5">YK-624</strain>
    </source>
</reference>
<dbReference type="OrthoDB" id="3183258at2759"/>
<evidence type="ECO:0000256" key="1">
    <source>
        <dbReference type="SAM" id="MobiDB-lite"/>
    </source>
</evidence>
<dbReference type="EMBL" id="BPQB01000093">
    <property type="protein sequence ID" value="GJE98729.1"/>
    <property type="molecule type" value="Genomic_DNA"/>
</dbReference>
<feature type="transmembrane region" description="Helical" evidence="2">
    <location>
        <begin position="160"/>
        <end position="183"/>
    </location>
</feature>
<name>A0A9P3GQY6_9APHY</name>
<feature type="transmembrane region" description="Helical" evidence="2">
    <location>
        <begin position="121"/>
        <end position="148"/>
    </location>
</feature>
<comment type="caution">
    <text evidence="4">The sequence shown here is derived from an EMBL/GenBank/DDBJ whole genome shotgun (WGS) entry which is preliminary data.</text>
</comment>
<dbReference type="Proteomes" id="UP000703269">
    <property type="component" value="Unassembled WGS sequence"/>
</dbReference>
<dbReference type="Pfam" id="PF20152">
    <property type="entry name" value="DUF6534"/>
    <property type="match status" value="1"/>
</dbReference>
<evidence type="ECO:0000313" key="4">
    <source>
        <dbReference type="EMBL" id="GJE98729.1"/>
    </source>
</evidence>
<feature type="region of interest" description="Disordered" evidence="1">
    <location>
        <begin position="300"/>
        <end position="329"/>
    </location>
</feature>
<accession>A0A9P3GQY6</accession>
<feature type="transmembrane region" description="Helical" evidence="2">
    <location>
        <begin position="12"/>
        <end position="35"/>
    </location>
</feature>
<dbReference type="AlphaFoldDB" id="A0A9P3GQY6"/>
<feature type="transmembrane region" description="Helical" evidence="2">
    <location>
        <begin position="47"/>
        <end position="70"/>
    </location>
</feature>
<gene>
    <name evidence="4" type="ORF">PsYK624_149640</name>
</gene>
<keyword evidence="5" id="KW-1185">Reference proteome</keyword>
<proteinExistence type="predicted"/>
<organism evidence="4 5">
    <name type="scientific">Phanerochaete sordida</name>
    <dbReference type="NCBI Taxonomy" id="48140"/>
    <lineage>
        <taxon>Eukaryota</taxon>
        <taxon>Fungi</taxon>
        <taxon>Dikarya</taxon>
        <taxon>Basidiomycota</taxon>
        <taxon>Agaricomycotina</taxon>
        <taxon>Agaricomycetes</taxon>
        <taxon>Polyporales</taxon>
        <taxon>Phanerochaetaceae</taxon>
        <taxon>Phanerochaete</taxon>
    </lineage>
</organism>
<sequence length="329" mass="36160">MGLSEGGKVAEVLAGPSLIGIFLNVGLLGVMITQVNQYYNAFPKDPLWMKLYVATLLISDCVNSAFNIAWVYNTLVNQFGNLDALAGADWLFSSEQSMAGITSMMVQCFYAWRIQVLTKQWWLVVIVVLSSLVSGLCAIGTAIGVSIVKDFSKFQSLDVIALPWLISCTLCDVLIALALSLYLRKHRTGFAHTDTVVNKIIRSTVQNGMLTASFTIAHIVSYLASPTGIHMIFNYGVVKLYTNSVMSSLNSRREWVNSLSQHSSSRKDDGANMSNFVSTNRSMRPQVTINVETHEMVDIGTSKTDPEWPDMVSSDSGKSMHGAQEKYAV</sequence>
<dbReference type="PANTHER" id="PTHR40465">
    <property type="entry name" value="CHROMOSOME 1, WHOLE GENOME SHOTGUN SEQUENCE"/>
    <property type="match status" value="1"/>
</dbReference>
<keyword evidence="2" id="KW-0472">Membrane</keyword>
<dbReference type="PANTHER" id="PTHR40465:SF1">
    <property type="entry name" value="DUF6534 DOMAIN-CONTAINING PROTEIN"/>
    <property type="match status" value="1"/>
</dbReference>
<evidence type="ECO:0000313" key="5">
    <source>
        <dbReference type="Proteomes" id="UP000703269"/>
    </source>
</evidence>
<evidence type="ECO:0000259" key="3">
    <source>
        <dbReference type="Pfam" id="PF20152"/>
    </source>
</evidence>
<feature type="domain" description="DUF6534" evidence="3">
    <location>
        <begin position="169"/>
        <end position="253"/>
    </location>
</feature>
<dbReference type="InterPro" id="IPR045339">
    <property type="entry name" value="DUF6534"/>
</dbReference>
<protein>
    <recommendedName>
        <fullName evidence="3">DUF6534 domain-containing protein</fullName>
    </recommendedName>
</protein>
<keyword evidence="2" id="KW-0812">Transmembrane</keyword>
<evidence type="ECO:0000256" key="2">
    <source>
        <dbReference type="SAM" id="Phobius"/>
    </source>
</evidence>
<keyword evidence="2" id="KW-1133">Transmembrane helix</keyword>